<dbReference type="InterPro" id="IPR032710">
    <property type="entry name" value="NTF2-like_dom_sf"/>
</dbReference>
<dbReference type="OrthoDB" id="2599042at2"/>
<name>A0A543GA68_9PSEU</name>
<dbReference type="AlphaFoldDB" id="A0A543GA68"/>
<evidence type="ECO:0000313" key="3">
    <source>
        <dbReference type="Proteomes" id="UP000319818"/>
    </source>
</evidence>
<feature type="domain" description="SnoaL-like" evidence="1">
    <location>
        <begin position="4"/>
        <end position="122"/>
    </location>
</feature>
<dbReference type="InterPro" id="IPR037401">
    <property type="entry name" value="SnoaL-like"/>
</dbReference>
<protein>
    <submittedName>
        <fullName evidence="2">SnoaL-like protein</fullName>
    </submittedName>
</protein>
<comment type="caution">
    <text evidence="2">The sequence shown here is derived from an EMBL/GenBank/DDBJ whole genome shotgun (WGS) entry which is preliminary data.</text>
</comment>
<organism evidence="2 3">
    <name type="scientific">Pseudonocardia cypriaca</name>
    <dbReference type="NCBI Taxonomy" id="882449"/>
    <lineage>
        <taxon>Bacteria</taxon>
        <taxon>Bacillati</taxon>
        <taxon>Actinomycetota</taxon>
        <taxon>Actinomycetes</taxon>
        <taxon>Pseudonocardiales</taxon>
        <taxon>Pseudonocardiaceae</taxon>
        <taxon>Pseudonocardia</taxon>
    </lineage>
</organism>
<sequence length="139" mass="15146">MGTTDDRRDVEDLVQRLAACLDDGRFDDMRSLFTADATASTPGGTAEGRDALVAQAARNHTPDKATQHLIAGVLVELAEHTATARANALVTFADRDGRPQLMMGEVYRFSARRTDEGWRLTSVQTVPTWRTQETTAPAA</sequence>
<gene>
    <name evidence="2" type="ORF">FB388_0289</name>
</gene>
<dbReference type="SUPFAM" id="SSF54427">
    <property type="entry name" value="NTF2-like"/>
    <property type="match status" value="1"/>
</dbReference>
<accession>A0A543GA68</accession>
<dbReference type="Pfam" id="PF13577">
    <property type="entry name" value="SnoaL_4"/>
    <property type="match status" value="1"/>
</dbReference>
<proteinExistence type="predicted"/>
<dbReference type="Proteomes" id="UP000319818">
    <property type="component" value="Unassembled WGS sequence"/>
</dbReference>
<dbReference type="EMBL" id="VFPH01000001">
    <property type="protein sequence ID" value="TQM42951.1"/>
    <property type="molecule type" value="Genomic_DNA"/>
</dbReference>
<reference evidence="2 3" key="1">
    <citation type="submission" date="2019-06" db="EMBL/GenBank/DDBJ databases">
        <title>Sequencing the genomes of 1000 actinobacteria strains.</title>
        <authorList>
            <person name="Klenk H.-P."/>
        </authorList>
    </citation>
    <scope>NUCLEOTIDE SEQUENCE [LARGE SCALE GENOMIC DNA]</scope>
    <source>
        <strain evidence="2 3">DSM 45511</strain>
    </source>
</reference>
<evidence type="ECO:0000313" key="2">
    <source>
        <dbReference type="EMBL" id="TQM42951.1"/>
    </source>
</evidence>
<dbReference type="CDD" id="cd00531">
    <property type="entry name" value="NTF2_like"/>
    <property type="match status" value="1"/>
</dbReference>
<evidence type="ECO:0000259" key="1">
    <source>
        <dbReference type="Pfam" id="PF13577"/>
    </source>
</evidence>
<keyword evidence="3" id="KW-1185">Reference proteome</keyword>
<dbReference type="RefSeq" id="WP_142095812.1">
    <property type="nucleotide sequence ID" value="NZ_VFPH01000001.1"/>
</dbReference>
<dbReference type="Gene3D" id="3.10.450.50">
    <property type="match status" value="1"/>
</dbReference>